<feature type="region of interest" description="Disordered" evidence="1">
    <location>
        <begin position="129"/>
        <end position="199"/>
    </location>
</feature>
<dbReference type="InterPro" id="IPR002350">
    <property type="entry name" value="Kazal_dom"/>
</dbReference>
<evidence type="ECO:0000313" key="4">
    <source>
        <dbReference type="EMBL" id="KAF4130644.1"/>
    </source>
</evidence>
<evidence type="ECO:0000259" key="2">
    <source>
        <dbReference type="PROSITE" id="PS51465"/>
    </source>
</evidence>
<dbReference type="SUPFAM" id="SSF100895">
    <property type="entry name" value="Kazal-type serine protease inhibitors"/>
    <property type="match status" value="1"/>
</dbReference>
<dbReference type="EMBL" id="WSZM01000199">
    <property type="protein sequence ID" value="KAF4038360.1"/>
    <property type="molecule type" value="Genomic_DNA"/>
</dbReference>
<keyword evidence="5" id="KW-1185">Reference proteome</keyword>
<organism evidence="3 5">
    <name type="scientific">Phytophthora infestans</name>
    <name type="common">Potato late blight agent</name>
    <name type="synonym">Botrytis infestans</name>
    <dbReference type="NCBI Taxonomy" id="4787"/>
    <lineage>
        <taxon>Eukaryota</taxon>
        <taxon>Sar</taxon>
        <taxon>Stramenopiles</taxon>
        <taxon>Oomycota</taxon>
        <taxon>Peronosporomycetes</taxon>
        <taxon>Peronosporales</taxon>
        <taxon>Peronosporaceae</taxon>
        <taxon>Phytophthora</taxon>
    </lineage>
</organism>
<protein>
    <submittedName>
        <fullName evidence="3">Kazal-type serine protease inhibitor domain</fullName>
    </submittedName>
</protein>
<dbReference type="Proteomes" id="UP000704712">
    <property type="component" value="Unassembled WGS sequence"/>
</dbReference>
<proteinExistence type="predicted"/>
<dbReference type="Proteomes" id="UP000602510">
    <property type="component" value="Unassembled WGS sequence"/>
</dbReference>
<dbReference type="EMBL" id="JAACNO010002811">
    <property type="protein sequence ID" value="KAF4130644.1"/>
    <property type="molecule type" value="Genomic_DNA"/>
</dbReference>
<comment type="caution">
    <text evidence="3">The sequence shown here is derived from an EMBL/GenBank/DDBJ whole genome shotgun (WGS) entry which is preliminary data.</text>
</comment>
<name>A0A833WJU0_PHYIN</name>
<evidence type="ECO:0000313" key="3">
    <source>
        <dbReference type="EMBL" id="KAF4038360.1"/>
    </source>
</evidence>
<dbReference type="Gene3D" id="3.30.60.30">
    <property type="match status" value="1"/>
</dbReference>
<accession>A0A833WJU0</accession>
<dbReference type="CDD" id="cd00104">
    <property type="entry name" value="KAZAL_FS"/>
    <property type="match status" value="1"/>
</dbReference>
<dbReference type="AlphaFoldDB" id="A0A833WJU0"/>
<dbReference type="Pfam" id="PF00050">
    <property type="entry name" value="Kazal_1"/>
    <property type="match status" value="1"/>
</dbReference>
<dbReference type="InterPro" id="IPR036058">
    <property type="entry name" value="Kazal_dom_sf"/>
</dbReference>
<feature type="compositionally biased region" description="Polar residues" evidence="1">
    <location>
        <begin position="129"/>
        <end position="138"/>
    </location>
</feature>
<reference evidence="3" key="1">
    <citation type="submission" date="2020-04" db="EMBL/GenBank/DDBJ databases">
        <title>Hybrid Assembly of Korean Phytophthora infestans isolates.</title>
        <authorList>
            <person name="Prokchorchik M."/>
            <person name="Lee Y."/>
            <person name="Seo J."/>
            <person name="Cho J.-H."/>
            <person name="Park Y.-E."/>
            <person name="Jang D.-C."/>
            <person name="Im J.-S."/>
            <person name="Choi J.-G."/>
            <person name="Park H.-J."/>
            <person name="Lee G.-B."/>
            <person name="Lee Y.-G."/>
            <person name="Hong S.-Y."/>
            <person name="Cho K."/>
            <person name="Sohn K.H."/>
        </authorList>
    </citation>
    <scope>NUCLEOTIDE SEQUENCE</scope>
    <source>
        <strain evidence="3">KR_1_A1</strain>
        <strain evidence="4">KR_2_A2</strain>
    </source>
</reference>
<evidence type="ECO:0000313" key="5">
    <source>
        <dbReference type="Proteomes" id="UP000602510"/>
    </source>
</evidence>
<gene>
    <name evidence="3" type="ORF">GN244_ATG09531</name>
    <name evidence="4" type="ORF">GN958_ATG20098</name>
</gene>
<dbReference type="PROSITE" id="PS51465">
    <property type="entry name" value="KAZAL_2"/>
    <property type="match status" value="1"/>
</dbReference>
<feature type="domain" description="Kazal-like" evidence="2">
    <location>
        <begin position="195"/>
        <end position="246"/>
    </location>
</feature>
<evidence type="ECO:0000256" key="1">
    <source>
        <dbReference type="SAM" id="MobiDB-lite"/>
    </source>
</evidence>
<sequence>MFSNAGAEVNATWPFSMLRALPHPSSPLKMKFATGLIVVAFAVASVPAESTNTQTLDPKTLNYVDPTMIREPRIPVDKQKELEPLSGWKDVSIDPRTLPTQNPAYVNGLGPQVPIKDHRKLDTTNTLTIDPKSLSTVNPEGLGGLGPQQPAGDNPELKKAMDELAGSTNGGNYHTIDPHSLPTQDPTFVEGPRRGNTIPNCSQVYPDVYEPVCGTDGVTYSNSCDLGIASSKNPDKKIAKRSDGRC</sequence>
<dbReference type="SMART" id="SM00280">
    <property type="entry name" value="KAZAL"/>
    <property type="match status" value="1"/>
</dbReference>